<comment type="caution">
    <text evidence="4">The sequence shown here is derived from an EMBL/GenBank/DDBJ whole genome shotgun (WGS) entry which is preliminary data.</text>
</comment>
<dbReference type="Gene3D" id="3.30.200.20">
    <property type="entry name" value="Phosphorylase Kinase, domain 1"/>
    <property type="match status" value="1"/>
</dbReference>
<keyword evidence="4" id="KW-0808">Transferase</keyword>
<dbReference type="Pfam" id="PF13570">
    <property type="entry name" value="Beta-prop_ACSF4"/>
    <property type="match status" value="1"/>
</dbReference>
<organism evidence="4 5">
    <name type="scientific">Candidatus Viridilinea mediisalina</name>
    <dbReference type="NCBI Taxonomy" id="2024553"/>
    <lineage>
        <taxon>Bacteria</taxon>
        <taxon>Bacillati</taxon>
        <taxon>Chloroflexota</taxon>
        <taxon>Chloroflexia</taxon>
        <taxon>Chloroflexales</taxon>
        <taxon>Chloroflexineae</taxon>
        <taxon>Oscillochloridaceae</taxon>
        <taxon>Candidatus Viridilinea</taxon>
    </lineage>
</organism>
<dbReference type="SUPFAM" id="SSF56112">
    <property type="entry name" value="Protein kinase-like (PK-like)"/>
    <property type="match status" value="1"/>
</dbReference>
<dbReference type="Pfam" id="PF13360">
    <property type="entry name" value="PQQ_2"/>
    <property type="match status" value="1"/>
</dbReference>
<keyword evidence="4" id="KW-0418">Kinase</keyword>
<evidence type="ECO:0000259" key="3">
    <source>
        <dbReference type="PROSITE" id="PS50011"/>
    </source>
</evidence>
<keyword evidence="1" id="KW-0067">ATP-binding</keyword>
<dbReference type="GO" id="GO:0004672">
    <property type="term" value="F:protein kinase activity"/>
    <property type="evidence" value="ECO:0007669"/>
    <property type="project" value="InterPro"/>
</dbReference>
<keyword evidence="5" id="KW-1185">Reference proteome</keyword>
<evidence type="ECO:0000256" key="2">
    <source>
        <dbReference type="SAM" id="MobiDB-lite"/>
    </source>
</evidence>
<dbReference type="PANTHER" id="PTHR44394">
    <property type="entry name" value="BETA-ALANINE-ACTIVATING ENZYME"/>
    <property type="match status" value="1"/>
</dbReference>
<dbReference type="SMART" id="SM00220">
    <property type="entry name" value="S_TKc"/>
    <property type="match status" value="1"/>
</dbReference>
<dbReference type="PROSITE" id="PS50011">
    <property type="entry name" value="PROTEIN_KINASE_DOM"/>
    <property type="match status" value="1"/>
</dbReference>
<reference evidence="5" key="1">
    <citation type="submission" date="2017-08" db="EMBL/GenBank/DDBJ databases">
        <authorList>
            <person name="Grouzdev D.S."/>
            <person name="Gaisin V.A."/>
            <person name="Rysina M.S."/>
            <person name="Gorlenko V.M."/>
        </authorList>
    </citation>
    <scope>NUCLEOTIDE SEQUENCE [LARGE SCALE GENOMIC DNA]</scope>
    <source>
        <strain evidence="5">Kir15-3F</strain>
    </source>
</reference>
<dbReference type="SMART" id="SM00564">
    <property type="entry name" value="PQQ"/>
    <property type="match status" value="8"/>
</dbReference>
<dbReference type="InterPro" id="IPR002372">
    <property type="entry name" value="PQQ_rpt_dom"/>
</dbReference>
<dbReference type="InterPro" id="IPR011047">
    <property type="entry name" value="Quinoprotein_ADH-like_sf"/>
</dbReference>
<dbReference type="Gene3D" id="2.40.128.630">
    <property type="match status" value="1"/>
</dbReference>
<evidence type="ECO:0000256" key="1">
    <source>
        <dbReference type="PROSITE-ProRule" id="PRU10141"/>
    </source>
</evidence>
<dbReference type="GO" id="GO:0005524">
    <property type="term" value="F:ATP binding"/>
    <property type="evidence" value="ECO:0007669"/>
    <property type="project" value="UniProtKB-UniRule"/>
</dbReference>
<sequence>MGLIKKAGTKTFTPPPDEQRPATPDGGDTRRGLTPPPGSDGGDTRRGLTPPPGSDGGDTRRGLTPPPGSDGGDTRRGLTPPPGPDGGDTRRGIKPLPKLEHDTKRGLRPLTAAKGTGTGATTSTDISSLNLLNPGTILQQRYQIAEPIGVGGMSVVYRGRDMRFKDVARYCAIKEMAQSAPDSNTRLLNLKNFEREAGLLATLQHAAIPKVYDFFEEGGRVYLVLELIPGSDLETVLEDAKGPIEEQRVARWAVQICDVLSYLHNHKPETIVFRDMKPSNVMVADDDRIVLIDFGIARNLNRTDRKGTMIGTEGYSPPEQYRGVAEAVGDIYALGATLHHLLTATDPRLETPFTFQERPIRQINPNVSHEMEALVVRALEYDMDARWTSAEEMKQALLPLLGLPQSSMPSAAPSVPAVMRGIPTTELVWSFTSEDEIRSSPCHAGGMIFVGCYDTNLYALDAARGEFRWKYATEGGVSASPSVWDDNVLIGSEDGAVYCLDMRRGSLRWTFRTAKPVRSSPRVIDRVIFVGSDDQHIYAIDGLRGSAMWKLRTWNPIRSSACINGPVIYIGADDGHVYCIDARTGSTRWKQRTQQPVRSSPTFAEGLVLVGSLDQNLYALDAEGGWPAWRFRTGHYINSSPTVVGTRVFVGGIDGFFYALDVKTGRLAWKHEVGAQITSSPCVEAGRVYFGSVDGFVYCLDAGQGTLIWKYPTNAAIVSSPTVVEGVVYIGSMDHNLYALKA</sequence>
<dbReference type="InterPro" id="IPR017441">
    <property type="entry name" value="Protein_kinase_ATP_BS"/>
</dbReference>
<dbReference type="PROSITE" id="PS00107">
    <property type="entry name" value="PROTEIN_KINASE_ATP"/>
    <property type="match status" value="1"/>
</dbReference>
<dbReference type="InterPro" id="IPR018391">
    <property type="entry name" value="PQQ_b-propeller_rpt"/>
</dbReference>
<feature type="region of interest" description="Disordered" evidence="2">
    <location>
        <begin position="1"/>
        <end position="126"/>
    </location>
</feature>
<feature type="compositionally biased region" description="Low complexity" evidence="2">
    <location>
        <begin position="111"/>
        <end position="124"/>
    </location>
</feature>
<evidence type="ECO:0000313" key="4">
    <source>
        <dbReference type="EMBL" id="PDW02667.1"/>
    </source>
</evidence>
<gene>
    <name evidence="4" type="ORF">CJ255_12700</name>
</gene>
<dbReference type="RefSeq" id="WP_097644478.1">
    <property type="nucleotide sequence ID" value="NZ_NQWI01000056.1"/>
</dbReference>
<dbReference type="SUPFAM" id="SSF50998">
    <property type="entry name" value="Quinoprotein alcohol dehydrogenase-like"/>
    <property type="match status" value="2"/>
</dbReference>
<dbReference type="PANTHER" id="PTHR44394:SF1">
    <property type="entry name" value="BETA-ALANINE-ACTIVATING ENZYME"/>
    <property type="match status" value="1"/>
</dbReference>
<accession>A0A2A6RHV6</accession>
<dbReference type="CDD" id="cd14014">
    <property type="entry name" value="STKc_PknB_like"/>
    <property type="match status" value="1"/>
</dbReference>
<evidence type="ECO:0000313" key="5">
    <source>
        <dbReference type="Proteomes" id="UP000220527"/>
    </source>
</evidence>
<name>A0A2A6RHV6_9CHLR</name>
<dbReference type="AlphaFoldDB" id="A0A2A6RHV6"/>
<dbReference type="InterPro" id="IPR000719">
    <property type="entry name" value="Prot_kinase_dom"/>
</dbReference>
<dbReference type="Gene3D" id="1.10.510.10">
    <property type="entry name" value="Transferase(Phosphotransferase) domain 1"/>
    <property type="match status" value="1"/>
</dbReference>
<dbReference type="InterPro" id="IPR052091">
    <property type="entry name" value="Beta-ala_Activ/Resist"/>
</dbReference>
<feature type="binding site" evidence="1">
    <location>
        <position position="174"/>
    </location>
    <ligand>
        <name>ATP</name>
        <dbReference type="ChEBI" id="CHEBI:30616"/>
    </ligand>
</feature>
<dbReference type="GO" id="GO:0043041">
    <property type="term" value="P:amino acid activation for nonribosomal peptide biosynthetic process"/>
    <property type="evidence" value="ECO:0007669"/>
    <property type="project" value="TreeGrafter"/>
</dbReference>
<proteinExistence type="predicted"/>
<dbReference type="Gene3D" id="2.130.10.10">
    <property type="entry name" value="YVTN repeat-like/Quinoprotein amine dehydrogenase"/>
    <property type="match status" value="2"/>
</dbReference>
<feature type="compositionally biased region" description="Basic and acidic residues" evidence="2">
    <location>
        <begin position="87"/>
        <end position="105"/>
    </location>
</feature>
<dbReference type="InterPro" id="IPR011009">
    <property type="entry name" value="Kinase-like_dom_sf"/>
</dbReference>
<dbReference type="OrthoDB" id="155383at2"/>
<keyword evidence="1" id="KW-0547">Nucleotide-binding</keyword>
<feature type="domain" description="Protein kinase" evidence="3">
    <location>
        <begin position="142"/>
        <end position="398"/>
    </location>
</feature>
<dbReference type="InterPro" id="IPR015943">
    <property type="entry name" value="WD40/YVTN_repeat-like_dom_sf"/>
</dbReference>
<dbReference type="EMBL" id="NQWI01000056">
    <property type="protein sequence ID" value="PDW02667.1"/>
    <property type="molecule type" value="Genomic_DNA"/>
</dbReference>
<dbReference type="Pfam" id="PF00069">
    <property type="entry name" value="Pkinase"/>
    <property type="match status" value="1"/>
</dbReference>
<dbReference type="Proteomes" id="UP000220527">
    <property type="component" value="Unassembled WGS sequence"/>
</dbReference>
<protein>
    <submittedName>
        <fullName evidence="4">Protein kinase</fullName>
    </submittedName>
</protein>